<dbReference type="SUPFAM" id="SSF52540">
    <property type="entry name" value="P-loop containing nucleoside triphosphate hydrolases"/>
    <property type="match status" value="1"/>
</dbReference>
<comment type="caution">
    <text evidence="13">The sequence shown here is derived from an EMBL/GenBank/DDBJ whole genome shotgun (WGS) entry which is preliminary data.</text>
</comment>
<keyword evidence="5" id="KW-0963">Cytoplasm</keyword>
<dbReference type="NCBIfam" id="TIGR02173">
    <property type="entry name" value="cyt_kin_arch"/>
    <property type="match status" value="1"/>
</dbReference>
<proteinExistence type="inferred from homology"/>
<dbReference type="InterPro" id="IPR027417">
    <property type="entry name" value="P-loop_NTPase"/>
</dbReference>
<evidence type="ECO:0000256" key="2">
    <source>
        <dbReference type="ARBA" id="ARBA00011005"/>
    </source>
</evidence>
<comment type="similarity">
    <text evidence="2">Belongs to the cytidylate kinase family. Type 2 subfamily.</text>
</comment>
<evidence type="ECO:0000256" key="4">
    <source>
        <dbReference type="ARBA" id="ARBA00019140"/>
    </source>
</evidence>
<dbReference type="GO" id="GO:0006139">
    <property type="term" value="P:nucleobase-containing compound metabolic process"/>
    <property type="evidence" value="ECO:0007669"/>
    <property type="project" value="InterPro"/>
</dbReference>
<evidence type="ECO:0000256" key="3">
    <source>
        <dbReference type="ARBA" id="ARBA00012906"/>
    </source>
</evidence>
<dbReference type="GO" id="GO:0005737">
    <property type="term" value="C:cytoplasm"/>
    <property type="evidence" value="ECO:0007669"/>
    <property type="project" value="UniProtKB-SubCell"/>
</dbReference>
<dbReference type="CDD" id="cd02020">
    <property type="entry name" value="CMPK"/>
    <property type="match status" value="1"/>
</dbReference>
<dbReference type="AlphaFoldDB" id="A0A832V281"/>
<evidence type="ECO:0000256" key="10">
    <source>
        <dbReference type="ARBA" id="ARBA00031231"/>
    </source>
</evidence>
<accession>A0A832V281</accession>
<keyword evidence="14" id="KW-1185">Reference proteome</keyword>
<name>A0A832V281_9ARCH</name>
<sequence>MVVIIVGGPPGAGTTTVAKALAEHFGLAYVSTGDIFRQIAKERGISLNELNKTAEKEVDELVDKRSKEAYLSGDIVIDGDIAAWINPDADFKLYFAASPLTRANRIFGDSKPRIAEERQTLEKVKQNIEQRLGADKGRYMEYYGIDIDNLSVYDLVIDTEALSVEDVIKRAIEYIEREGLGKDD</sequence>
<evidence type="ECO:0000256" key="5">
    <source>
        <dbReference type="ARBA" id="ARBA00022490"/>
    </source>
</evidence>
<dbReference type="Pfam" id="PF13207">
    <property type="entry name" value="AAA_17"/>
    <property type="match status" value="1"/>
</dbReference>
<gene>
    <name evidence="13" type="ORF">H1011_02560</name>
</gene>
<comment type="subcellular location">
    <subcellularLocation>
        <location evidence="1">Cytoplasm</location>
    </subcellularLocation>
</comment>
<keyword evidence="6" id="KW-0808">Transferase</keyword>
<comment type="catalytic activity">
    <reaction evidence="12">
        <text>CMP + ATP = CDP + ADP</text>
        <dbReference type="Rhea" id="RHEA:11600"/>
        <dbReference type="ChEBI" id="CHEBI:30616"/>
        <dbReference type="ChEBI" id="CHEBI:58069"/>
        <dbReference type="ChEBI" id="CHEBI:60377"/>
        <dbReference type="ChEBI" id="CHEBI:456216"/>
        <dbReference type="EC" id="2.7.4.25"/>
    </reaction>
</comment>
<comment type="catalytic activity">
    <reaction evidence="11">
        <text>dCMP + ATP = dCDP + ADP</text>
        <dbReference type="Rhea" id="RHEA:25094"/>
        <dbReference type="ChEBI" id="CHEBI:30616"/>
        <dbReference type="ChEBI" id="CHEBI:57566"/>
        <dbReference type="ChEBI" id="CHEBI:58593"/>
        <dbReference type="ChEBI" id="CHEBI:456216"/>
        <dbReference type="EC" id="2.7.4.25"/>
    </reaction>
</comment>
<dbReference type="Gene3D" id="3.40.50.300">
    <property type="entry name" value="P-loop containing nucleotide triphosphate hydrolases"/>
    <property type="match status" value="1"/>
</dbReference>
<organism evidence="13 14">
    <name type="scientific">Candidatus Undinarchaeum marinum</name>
    <dbReference type="NCBI Taxonomy" id="2756141"/>
    <lineage>
        <taxon>Archaea</taxon>
        <taxon>Candidatus Undinarchaeota</taxon>
        <taxon>Candidatus Undinarchaeia</taxon>
        <taxon>Candidatus Undinarchaeales</taxon>
        <taxon>Candidatus Undinarchaeaceae</taxon>
        <taxon>Candidatus Undinarchaeum</taxon>
    </lineage>
</organism>
<dbReference type="InterPro" id="IPR011994">
    <property type="entry name" value="Cytidylate_kinase_dom"/>
</dbReference>
<dbReference type="EC" id="2.7.4.25" evidence="3"/>
<dbReference type="GO" id="GO:0036431">
    <property type="term" value="F:dCMP kinase activity"/>
    <property type="evidence" value="ECO:0007669"/>
    <property type="project" value="InterPro"/>
</dbReference>
<reference evidence="13 14" key="1">
    <citation type="journal article" name="Nat. Commun.">
        <title>Undinarchaeota illuminate DPANN phylogeny and the impact of gene transfer on archaeal evolution.</title>
        <authorList>
            <person name="Dombrowski N."/>
            <person name="Williams T.A."/>
            <person name="Sun J."/>
            <person name="Woodcroft B.J."/>
            <person name="Lee J.H."/>
            <person name="Minh B.Q."/>
            <person name="Rinke C."/>
            <person name="Spang A."/>
        </authorList>
    </citation>
    <scope>NUCLEOTIDE SEQUENCE [LARGE SCALE GENOMIC DNA]</scope>
    <source>
        <strain evidence="13">MAG_bin17</strain>
    </source>
</reference>
<evidence type="ECO:0000256" key="8">
    <source>
        <dbReference type="ARBA" id="ARBA00022777"/>
    </source>
</evidence>
<dbReference type="EMBL" id="DVAD01000014">
    <property type="protein sequence ID" value="HIJ99681.1"/>
    <property type="molecule type" value="Genomic_DNA"/>
</dbReference>
<evidence type="ECO:0000313" key="14">
    <source>
        <dbReference type="Proteomes" id="UP000604391"/>
    </source>
</evidence>
<evidence type="ECO:0000256" key="1">
    <source>
        <dbReference type="ARBA" id="ARBA00004496"/>
    </source>
</evidence>
<keyword evidence="8 13" id="KW-0418">Kinase</keyword>
<evidence type="ECO:0000256" key="12">
    <source>
        <dbReference type="ARBA" id="ARBA00048478"/>
    </source>
</evidence>
<keyword evidence="7" id="KW-0547">Nucleotide-binding</keyword>
<evidence type="ECO:0000256" key="6">
    <source>
        <dbReference type="ARBA" id="ARBA00022679"/>
    </source>
</evidence>
<dbReference type="Proteomes" id="UP000604391">
    <property type="component" value="Unassembled WGS sequence"/>
</dbReference>
<evidence type="ECO:0000256" key="7">
    <source>
        <dbReference type="ARBA" id="ARBA00022741"/>
    </source>
</evidence>
<protein>
    <recommendedName>
        <fullName evidence="4">Cytidylate kinase</fullName>
        <ecNumber evidence="3">2.7.4.25</ecNumber>
    </recommendedName>
    <alternativeName>
        <fullName evidence="10">Cytidine monophosphate kinase</fullName>
    </alternativeName>
</protein>
<dbReference type="InterPro" id="IPR011892">
    <property type="entry name" value="Cyt_kin_arch"/>
</dbReference>
<dbReference type="GO" id="GO:0005524">
    <property type="term" value="F:ATP binding"/>
    <property type="evidence" value="ECO:0007669"/>
    <property type="project" value="UniProtKB-KW"/>
</dbReference>
<evidence type="ECO:0000256" key="9">
    <source>
        <dbReference type="ARBA" id="ARBA00022840"/>
    </source>
</evidence>
<evidence type="ECO:0000256" key="11">
    <source>
        <dbReference type="ARBA" id="ARBA00047615"/>
    </source>
</evidence>
<keyword evidence="9" id="KW-0067">ATP-binding</keyword>
<evidence type="ECO:0000313" key="13">
    <source>
        <dbReference type="EMBL" id="HIJ99681.1"/>
    </source>
</evidence>